<keyword evidence="2" id="KW-1185">Reference proteome</keyword>
<dbReference type="AlphaFoldDB" id="A0A0J7J7R9"/>
<evidence type="ECO:0000313" key="2">
    <source>
        <dbReference type="Proteomes" id="UP000036102"/>
    </source>
</evidence>
<evidence type="ECO:0000313" key="1">
    <source>
        <dbReference type="EMBL" id="KMQ74227.1"/>
    </source>
</evidence>
<protein>
    <submittedName>
        <fullName evidence="1">Uncharacterized protein</fullName>
    </submittedName>
</protein>
<dbReference type="Proteomes" id="UP000036102">
    <property type="component" value="Unassembled WGS sequence"/>
</dbReference>
<dbReference type="STRING" id="1658765.Msub_10404"/>
<dbReference type="EMBL" id="LFBU01000001">
    <property type="protein sequence ID" value="KMQ74227.1"/>
    <property type="molecule type" value="Genomic_DNA"/>
</dbReference>
<sequence>MKKNGAFVNLFLLEGCNCLRKTAGTRRKCEWNCYISVNWISFLRKNRNFVTQI</sequence>
<organism evidence="1 2">
    <name type="scientific">Marinobacter subterrani</name>
    <dbReference type="NCBI Taxonomy" id="1658765"/>
    <lineage>
        <taxon>Bacteria</taxon>
        <taxon>Pseudomonadati</taxon>
        <taxon>Pseudomonadota</taxon>
        <taxon>Gammaproteobacteria</taxon>
        <taxon>Pseudomonadales</taxon>
        <taxon>Marinobacteraceae</taxon>
        <taxon>Marinobacter</taxon>
    </lineage>
</organism>
<accession>A0A0J7J7R9</accession>
<name>A0A0J7J7R9_9GAMM</name>
<comment type="caution">
    <text evidence="1">The sequence shown here is derived from an EMBL/GenBank/DDBJ whole genome shotgun (WGS) entry which is preliminary data.</text>
</comment>
<gene>
    <name evidence="1" type="ORF">Msub_10404</name>
</gene>
<dbReference type="PATRIC" id="fig|1658765.3.peg.403"/>
<proteinExistence type="predicted"/>
<reference evidence="1 2" key="1">
    <citation type="submission" date="2015-06" db="EMBL/GenBank/DDBJ databases">
        <title>Marinobacter subterrani, a genetically tractable neutrophilic iron-oxidizing strain isolated from the Soudan Iron Mine.</title>
        <authorList>
            <person name="Bonis B.M."/>
            <person name="Gralnick J.A."/>
        </authorList>
    </citation>
    <scope>NUCLEOTIDE SEQUENCE [LARGE SCALE GENOMIC DNA]</scope>
    <source>
        <strain evidence="1 2">JG233</strain>
    </source>
</reference>